<organism evidence="2 3">
    <name type="scientific">Mycena albidolilacea</name>
    <dbReference type="NCBI Taxonomy" id="1033008"/>
    <lineage>
        <taxon>Eukaryota</taxon>
        <taxon>Fungi</taxon>
        <taxon>Dikarya</taxon>
        <taxon>Basidiomycota</taxon>
        <taxon>Agaricomycotina</taxon>
        <taxon>Agaricomycetes</taxon>
        <taxon>Agaricomycetidae</taxon>
        <taxon>Agaricales</taxon>
        <taxon>Marasmiineae</taxon>
        <taxon>Mycenaceae</taxon>
        <taxon>Mycena</taxon>
    </lineage>
</organism>
<evidence type="ECO:0000313" key="3">
    <source>
        <dbReference type="Proteomes" id="UP001218218"/>
    </source>
</evidence>
<dbReference type="EMBL" id="JARIHO010000040">
    <property type="protein sequence ID" value="KAJ7328063.1"/>
    <property type="molecule type" value="Genomic_DNA"/>
</dbReference>
<reference evidence="2" key="1">
    <citation type="submission" date="2023-03" db="EMBL/GenBank/DDBJ databases">
        <title>Massive genome expansion in bonnet fungi (Mycena s.s.) driven by repeated elements and novel gene families across ecological guilds.</title>
        <authorList>
            <consortium name="Lawrence Berkeley National Laboratory"/>
            <person name="Harder C.B."/>
            <person name="Miyauchi S."/>
            <person name="Viragh M."/>
            <person name="Kuo A."/>
            <person name="Thoen E."/>
            <person name="Andreopoulos B."/>
            <person name="Lu D."/>
            <person name="Skrede I."/>
            <person name="Drula E."/>
            <person name="Henrissat B."/>
            <person name="Morin E."/>
            <person name="Kohler A."/>
            <person name="Barry K."/>
            <person name="LaButti K."/>
            <person name="Morin E."/>
            <person name="Salamov A."/>
            <person name="Lipzen A."/>
            <person name="Mereny Z."/>
            <person name="Hegedus B."/>
            <person name="Baldrian P."/>
            <person name="Stursova M."/>
            <person name="Weitz H."/>
            <person name="Taylor A."/>
            <person name="Grigoriev I.V."/>
            <person name="Nagy L.G."/>
            <person name="Martin F."/>
            <person name="Kauserud H."/>
        </authorList>
    </citation>
    <scope>NUCLEOTIDE SEQUENCE</scope>
    <source>
        <strain evidence="2">CBHHK002</strain>
    </source>
</reference>
<protein>
    <submittedName>
        <fullName evidence="2">Uncharacterized protein</fullName>
    </submittedName>
</protein>
<accession>A0AAD6ZL84</accession>
<dbReference type="AlphaFoldDB" id="A0AAD6ZL84"/>
<evidence type="ECO:0000256" key="1">
    <source>
        <dbReference type="SAM" id="SignalP"/>
    </source>
</evidence>
<sequence length="302" mass="32368">MHSFSVGILLGLLTSSALASPAATKVLTLGGYRLSTDVHEVPAGGRVSHVGNDVHLVGADGTVLHVVPNVMKAMKPAAEPVPPQQSGWITYTSWLNTSPSPISNFSTTYTVPAPPNTYHGQTVFLFNSIEPSSFDVILQPVLQYGPSTAGGGQYWSAATWYLYGPLVFYPPLVQVEGVLGGLGLCGLHKLSNIGQLLNGLISLVVKTGSTYSYTVQYSNIPGTLMRMDNVEELTWATETLEAYNIAAAINYPPSLSTFYEINLDFTSPAPTVSWGVTNDEADRLFTTINRDGAFQGVLTITY</sequence>
<keyword evidence="1" id="KW-0732">Signal</keyword>
<keyword evidence="3" id="KW-1185">Reference proteome</keyword>
<comment type="caution">
    <text evidence="2">The sequence shown here is derived from an EMBL/GenBank/DDBJ whole genome shotgun (WGS) entry which is preliminary data.</text>
</comment>
<feature type="signal peptide" evidence="1">
    <location>
        <begin position="1"/>
        <end position="19"/>
    </location>
</feature>
<proteinExistence type="predicted"/>
<gene>
    <name evidence="2" type="ORF">DFH08DRAFT_967822</name>
</gene>
<dbReference type="Proteomes" id="UP001218218">
    <property type="component" value="Unassembled WGS sequence"/>
</dbReference>
<evidence type="ECO:0000313" key="2">
    <source>
        <dbReference type="EMBL" id="KAJ7328063.1"/>
    </source>
</evidence>
<name>A0AAD6ZL84_9AGAR</name>
<feature type="chain" id="PRO_5042030965" evidence="1">
    <location>
        <begin position="20"/>
        <end position="302"/>
    </location>
</feature>